<keyword evidence="1" id="KW-0853">WD repeat</keyword>
<dbReference type="PANTHER" id="PTHR19920:SF0">
    <property type="entry name" value="CYTOSOLIC IRON-SULFUR PROTEIN ASSEMBLY PROTEIN CIAO1-RELATED"/>
    <property type="match status" value="1"/>
</dbReference>
<dbReference type="PANTHER" id="PTHR19920">
    <property type="entry name" value="WD40 PROTEIN CIAO1"/>
    <property type="match status" value="1"/>
</dbReference>
<feature type="repeat" description="WD" evidence="1">
    <location>
        <begin position="67"/>
        <end position="99"/>
    </location>
</feature>
<feature type="repeat" description="WD" evidence="1">
    <location>
        <begin position="112"/>
        <end position="146"/>
    </location>
</feature>
<keyword evidence="3" id="KW-1185">Reference proteome</keyword>
<reference evidence="2" key="1">
    <citation type="submission" date="2021-01" db="EMBL/GenBank/DDBJ databases">
        <authorList>
            <consortium name="Genoscope - CEA"/>
            <person name="William W."/>
        </authorList>
    </citation>
    <scope>NUCLEOTIDE SEQUENCE</scope>
</reference>
<evidence type="ECO:0000256" key="1">
    <source>
        <dbReference type="PROSITE-ProRule" id="PRU00221"/>
    </source>
</evidence>
<accession>A0A8S1TDK4</accession>
<protein>
    <submittedName>
        <fullName evidence="2">Uncharacterized protein</fullName>
    </submittedName>
</protein>
<organism evidence="2 3">
    <name type="scientific">Paramecium pentaurelia</name>
    <dbReference type="NCBI Taxonomy" id="43138"/>
    <lineage>
        <taxon>Eukaryota</taxon>
        <taxon>Sar</taxon>
        <taxon>Alveolata</taxon>
        <taxon>Ciliophora</taxon>
        <taxon>Intramacronucleata</taxon>
        <taxon>Oligohymenophorea</taxon>
        <taxon>Peniculida</taxon>
        <taxon>Parameciidae</taxon>
        <taxon>Paramecium</taxon>
    </lineage>
</organism>
<proteinExistence type="predicted"/>
<dbReference type="PROSITE" id="PS50082">
    <property type="entry name" value="WD_REPEATS_2"/>
    <property type="match status" value="3"/>
</dbReference>
<dbReference type="SMART" id="SM00320">
    <property type="entry name" value="WD40"/>
    <property type="match status" value="4"/>
</dbReference>
<comment type="caution">
    <text evidence="2">The sequence shown here is derived from an EMBL/GenBank/DDBJ whole genome shotgun (WGS) entry which is preliminary data.</text>
</comment>
<dbReference type="EMBL" id="CAJJDO010000020">
    <property type="protein sequence ID" value="CAD8149948.1"/>
    <property type="molecule type" value="Genomic_DNA"/>
</dbReference>
<evidence type="ECO:0000313" key="3">
    <source>
        <dbReference type="Proteomes" id="UP000689195"/>
    </source>
</evidence>
<dbReference type="Pfam" id="PF00400">
    <property type="entry name" value="WD40"/>
    <property type="match status" value="3"/>
</dbReference>
<gene>
    <name evidence="2" type="ORF">PPENT_87.1.T0200014</name>
</gene>
<feature type="repeat" description="WD" evidence="1">
    <location>
        <begin position="158"/>
        <end position="189"/>
    </location>
</feature>
<dbReference type="InterPro" id="IPR001680">
    <property type="entry name" value="WD40_rpt"/>
</dbReference>
<dbReference type="PROSITE" id="PS50294">
    <property type="entry name" value="WD_REPEATS_REGION"/>
    <property type="match status" value="2"/>
</dbReference>
<dbReference type="AlphaFoldDB" id="A0A8S1TDK4"/>
<dbReference type="OrthoDB" id="2013972at2759"/>
<evidence type="ECO:0000313" key="2">
    <source>
        <dbReference type="EMBL" id="CAD8149948.1"/>
    </source>
</evidence>
<dbReference type="GO" id="GO:0097361">
    <property type="term" value="C:cytosolic [4Fe-4S] assembly targeting complex"/>
    <property type="evidence" value="ECO:0007669"/>
    <property type="project" value="TreeGrafter"/>
</dbReference>
<dbReference type="GO" id="GO:0016226">
    <property type="term" value="P:iron-sulfur cluster assembly"/>
    <property type="evidence" value="ECO:0007669"/>
    <property type="project" value="TreeGrafter"/>
</dbReference>
<dbReference type="Proteomes" id="UP000689195">
    <property type="component" value="Unassembled WGS sequence"/>
</dbReference>
<sequence length="322" mass="37286">MIQSNGEFDFTNQAILKLIKNEKENKQEDICIAIAIDYKQQIMASGCKNIIKLWNFQIGQISQITQLEGHKDLITCLIFSKKSRSLISASQDCQIRLWKQNINESWSSSQSSQEHLGCINCIIMNYSEELLFTGSSDLSIKVWKINIDLNELKLLYQLNKHTKNIIGLTLTPNENVLASSGLDNQIIIWCKSQQESGCRLSFINDNKLIWVSRSNEVMHIFQAQDGIFRENTKQKLNLNCSPMCHEQFNFPIYYNQESKIIALKNKFHFYIIKEQLDGHFQILQSIELLSTTTYGTVTNDGRFIVLWNNVSKSYQIYELTMK</sequence>
<name>A0A8S1TDK4_9CILI</name>